<feature type="compositionally biased region" description="Low complexity" evidence="1">
    <location>
        <begin position="372"/>
        <end position="384"/>
    </location>
</feature>
<dbReference type="Proteomes" id="UP001054889">
    <property type="component" value="Unassembled WGS sequence"/>
</dbReference>
<accession>A0AAV5F0M3</accession>
<reference evidence="2" key="1">
    <citation type="journal article" date="2018" name="DNA Res.">
        <title>Multiple hybrid de novo genome assembly of finger millet, an orphan allotetraploid crop.</title>
        <authorList>
            <person name="Hatakeyama M."/>
            <person name="Aluri S."/>
            <person name="Balachadran M.T."/>
            <person name="Sivarajan S.R."/>
            <person name="Patrignani A."/>
            <person name="Gruter S."/>
            <person name="Poveda L."/>
            <person name="Shimizu-Inatsugi R."/>
            <person name="Baeten J."/>
            <person name="Francoijs K.J."/>
            <person name="Nataraja K.N."/>
            <person name="Reddy Y.A.N."/>
            <person name="Phadnis S."/>
            <person name="Ravikumar R.L."/>
            <person name="Schlapbach R."/>
            <person name="Sreeman S.M."/>
            <person name="Shimizu K.K."/>
        </authorList>
    </citation>
    <scope>NUCLEOTIDE SEQUENCE</scope>
</reference>
<protein>
    <submittedName>
        <fullName evidence="2">Uncharacterized protein</fullName>
    </submittedName>
</protein>
<feature type="region of interest" description="Disordered" evidence="1">
    <location>
        <begin position="364"/>
        <end position="418"/>
    </location>
</feature>
<evidence type="ECO:0000256" key="1">
    <source>
        <dbReference type="SAM" id="MobiDB-lite"/>
    </source>
</evidence>
<gene>
    <name evidence="2" type="primary">gb16272</name>
    <name evidence="2" type="ORF">PR202_gb16272</name>
</gene>
<keyword evidence="3" id="KW-1185">Reference proteome</keyword>
<dbReference type="PANTHER" id="PTHR34223">
    <property type="entry name" value="OS11G0201299 PROTEIN"/>
    <property type="match status" value="1"/>
</dbReference>
<evidence type="ECO:0000313" key="2">
    <source>
        <dbReference type="EMBL" id="GJN28177.1"/>
    </source>
</evidence>
<comment type="caution">
    <text evidence="2">The sequence shown here is derived from an EMBL/GenBank/DDBJ whole genome shotgun (WGS) entry which is preliminary data.</text>
</comment>
<evidence type="ECO:0000313" key="3">
    <source>
        <dbReference type="Proteomes" id="UP001054889"/>
    </source>
</evidence>
<dbReference type="EMBL" id="BQKI01000080">
    <property type="protein sequence ID" value="GJN28177.1"/>
    <property type="molecule type" value="Genomic_DNA"/>
</dbReference>
<sequence length="437" mass="48415">MEQTPVKNIRKFVDQVLLLRGSSPIEQCEISLLYFEDEDMPSINNWIHHVISCKVQVLTIKIFRETDDEPWQKLDERPLVSQHLKRLRLFDTWFNDSFIDLSSCPVLEELEIDYCYLAHVDGISSLSLKHLTIGSSCTLGQTFRNQFYVPKLISLQLDVDFDRVPVLEEMTLLEEAAVNIRDSVFDHCLNSNSGNCDNENCELCYEIQDDSESCVLLQGLSKAKHLVLISNMETLARQEGAALSSAPSKSMAFVDVKFRPGDKIRFGTVSFIANQQGYLVKQDQVTLPVATAPSDPGVSSAWMTDHIAPADRFPLGFSNAAAVLQLVAMIGLENESVLDLIEGTSDSESCSSDYREVFMVAPAAQGGTDGETSTAAAARANTQTQDGHETNLEDGDPDAPTPPLQRQDTRQGSRVVKNLDMGDVTLKLDGEDVFKTP</sequence>
<proteinExistence type="predicted"/>
<name>A0AAV5F0M3_ELECO</name>
<organism evidence="2 3">
    <name type="scientific">Eleusine coracana subsp. coracana</name>
    <dbReference type="NCBI Taxonomy" id="191504"/>
    <lineage>
        <taxon>Eukaryota</taxon>
        <taxon>Viridiplantae</taxon>
        <taxon>Streptophyta</taxon>
        <taxon>Embryophyta</taxon>
        <taxon>Tracheophyta</taxon>
        <taxon>Spermatophyta</taxon>
        <taxon>Magnoliopsida</taxon>
        <taxon>Liliopsida</taxon>
        <taxon>Poales</taxon>
        <taxon>Poaceae</taxon>
        <taxon>PACMAD clade</taxon>
        <taxon>Chloridoideae</taxon>
        <taxon>Cynodonteae</taxon>
        <taxon>Eleusininae</taxon>
        <taxon>Eleusine</taxon>
    </lineage>
</organism>
<dbReference type="InterPro" id="IPR053197">
    <property type="entry name" value="F-box_SCFL_complex_component"/>
</dbReference>
<dbReference type="PANTHER" id="PTHR34223:SF80">
    <property type="entry name" value="OS11G0205900 PROTEIN"/>
    <property type="match status" value="1"/>
</dbReference>
<reference evidence="2" key="2">
    <citation type="submission" date="2021-12" db="EMBL/GenBank/DDBJ databases">
        <title>Resequencing data analysis of finger millet.</title>
        <authorList>
            <person name="Hatakeyama M."/>
            <person name="Aluri S."/>
            <person name="Balachadran M.T."/>
            <person name="Sivarajan S.R."/>
            <person name="Poveda L."/>
            <person name="Shimizu-Inatsugi R."/>
            <person name="Schlapbach R."/>
            <person name="Sreeman S.M."/>
            <person name="Shimizu K.K."/>
        </authorList>
    </citation>
    <scope>NUCLEOTIDE SEQUENCE</scope>
</reference>
<dbReference type="AlphaFoldDB" id="A0AAV5F0M3"/>